<feature type="compositionally biased region" description="Low complexity" evidence="6">
    <location>
        <begin position="17"/>
        <end position="26"/>
    </location>
</feature>
<evidence type="ECO:0000256" key="1">
    <source>
        <dbReference type="ARBA" id="ARBA00001974"/>
    </source>
</evidence>
<dbReference type="PANTHER" id="PTHR43004:SF19">
    <property type="entry name" value="BINDING MONOOXYGENASE, PUTATIVE (JCVI)-RELATED"/>
    <property type="match status" value="1"/>
</dbReference>
<evidence type="ECO:0000313" key="9">
    <source>
        <dbReference type="EMBL" id="MEX0405824.1"/>
    </source>
</evidence>
<dbReference type="RefSeq" id="WP_367953701.1">
    <property type="nucleotide sequence ID" value="NZ_JBDPGJ010000002.1"/>
</dbReference>
<feature type="domain" description="FAD-binding" evidence="7">
    <location>
        <begin position="33"/>
        <end position="405"/>
    </location>
</feature>
<dbReference type="EMBL" id="JBDPGJ010000002">
    <property type="protein sequence ID" value="MEX0405824.1"/>
    <property type="molecule type" value="Genomic_DNA"/>
</dbReference>
<name>A0ABV3SGD2_9HYPH</name>
<dbReference type="SUPFAM" id="SSF52833">
    <property type="entry name" value="Thioredoxin-like"/>
    <property type="match status" value="1"/>
</dbReference>
<evidence type="ECO:0000256" key="4">
    <source>
        <dbReference type="ARBA" id="ARBA00022827"/>
    </source>
</evidence>
<evidence type="ECO:0000313" key="10">
    <source>
        <dbReference type="Proteomes" id="UP001556692"/>
    </source>
</evidence>
<dbReference type="PANTHER" id="PTHR43004">
    <property type="entry name" value="TRK SYSTEM POTASSIUM UPTAKE PROTEIN"/>
    <property type="match status" value="1"/>
</dbReference>
<feature type="domain" description="Phenol hydroxylase-like C-terminal dimerisation" evidence="8">
    <location>
        <begin position="446"/>
        <end position="637"/>
    </location>
</feature>
<dbReference type="Pfam" id="PF07976">
    <property type="entry name" value="Phe_hydrox_dim"/>
    <property type="match status" value="1"/>
</dbReference>
<dbReference type="Pfam" id="PF01494">
    <property type="entry name" value="FAD_binding_3"/>
    <property type="match status" value="1"/>
</dbReference>
<dbReference type="InterPro" id="IPR036188">
    <property type="entry name" value="FAD/NAD-bd_sf"/>
</dbReference>
<dbReference type="GO" id="GO:0004497">
    <property type="term" value="F:monooxygenase activity"/>
    <property type="evidence" value="ECO:0007669"/>
    <property type="project" value="UniProtKB-KW"/>
</dbReference>
<dbReference type="InterPro" id="IPR002938">
    <property type="entry name" value="FAD-bd"/>
</dbReference>
<dbReference type="Proteomes" id="UP001556692">
    <property type="component" value="Unassembled WGS sequence"/>
</dbReference>
<accession>A0ABV3SGD2</accession>
<sequence length="652" mass="72493">MQFHLNGFRPGDPEVSDAAPGGEDPGAGLPEVVDVLIVGSGPAGLTLAAQLAAFPEITTRIVERKPGPMEKGQADGISCRSMEMFNAFGFAEKVLKQGYWVNETTFWKPDPRRPDRITRNGRIQDVEDGLSEMPHIILNQARVHDMYLEIMRNAPSRLVPDYALQLLDLTVDPAGGDHPVTVTLERLDPERQGETVTLRARYVVGCDGARSAVRNAIGRELLGDSANQAWGVMDVLAVTDFPDIRCKTLIQSASEGNIIIIPREGGYLVRLYIELDKLAAGERVANRNITLDTLIAAARRIFRPWSIDVKEVAWWSVYEIGQRLTDRFDDVPPNEAATRQPRVFIAGDACHTHSPKAGQGMNVSMGDAFNLGWKLVSVLKGRCRPEILHSYSAERHAVAKDLIEFDREWSRIMSERPEETATDTAEEPKFQRYFIQHGRYTAGMSVRYTPSVLTGAATFQSLAVGFEIGTRFHSVPVIRLADARPMELGHTVAADARWRVFAFCPDENPAEDGSMIQRLCRFLAEDPGSPVQKYTPPGADVDSVIDVRAVFQQGHRDLALERLPDVLKPRKGRLGLVDYEKVFCPDLKGGRDIFDLRGIDRRRGCLVIVRSDQYVAHVLPLDAHDELARFFDGFMLPAFAGREARSIPAMAE</sequence>
<evidence type="ECO:0000256" key="6">
    <source>
        <dbReference type="SAM" id="MobiDB-lite"/>
    </source>
</evidence>
<comment type="caution">
    <text evidence="9">The sequence shown here is derived from an EMBL/GenBank/DDBJ whole genome shotgun (WGS) entry which is preliminary data.</text>
</comment>
<dbReference type="SUPFAM" id="SSF54373">
    <property type="entry name" value="FAD-linked reductases, C-terminal domain"/>
    <property type="match status" value="1"/>
</dbReference>
<dbReference type="Gene3D" id="3.30.9.10">
    <property type="entry name" value="D-Amino Acid Oxidase, subunit A, domain 2"/>
    <property type="match status" value="1"/>
</dbReference>
<proteinExistence type="inferred from homology"/>
<keyword evidence="4" id="KW-0274">FAD</keyword>
<evidence type="ECO:0000259" key="7">
    <source>
        <dbReference type="Pfam" id="PF01494"/>
    </source>
</evidence>
<keyword evidence="9" id="KW-0503">Monooxygenase</keyword>
<reference evidence="9 10" key="1">
    <citation type="submission" date="2024-05" db="EMBL/GenBank/DDBJ databases">
        <authorList>
            <person name="Jiang F."/>
        </authorList>
    </citation>
    <scope>NUCLEOTIDE SEQUENCE [LARGE SCALE GENOMIC DNA]</scope>
    <source>
        <strain evidence="9 10">LZ166</strain>
    </source>
</reference>
<evidence type="ECO:0000256" key="5">
    <source>
        <dbReference type="ARBA" id="ARBA00023002"/>
    </source>
</evidence>
<evidence type="ECO:0000256" key="2">
    <source>
        <dbReference type="ARBA" id="ARBA00007801"/>
    </source>
</evidence>
<dbReference type="Gene3D" id="3.50.50.60">
    <property type="entry name" value="FAD/NAD(P)-binding domain"/>
    <property type="match status" value="1"/>
</dbReference>
<dbReference type="NCBIfam" id="NF006144">
    <property type="entry name" value="PRK08294.1"/>
    <property type="match status" value="1"/>
</dbReference>
<dbReference type="Gene3D" id="3.40.30.20">
    <property type="match status" value="1"/>
</dbReference>
<evidence type="ECO:0000256" key="3">
    <source>
        <dbReference type="ARBA" id="ARBA00022630"/>
    </source>
</evidence>
<dbReference type="PRINTS" id="PR00420">
    <property type="entry name" value="RNGMNOXGNASE"/>
</dbReference>
<feature type="region of interest" description="Disordered" evidence="6">
    <location>
        <begin position="1"/>
        <end position="26"/>
    </location>
</feature>
<dbReference type="InterPro" id="IPR012941">
    <property type="entry name" value="Phe_hydrox_C_dim_dom"/>
</dbReference>
<evidence type="ECO:0000259" key="8">
    <source>
        <dbReference type="Pfam" id="PF07976"/>
    </source>
</evidence>
<dbReference type="InterPro" id="IPR050641">
    <property type="entry name" value="RIFMO-like"/>
</dbReference>
<dbReference type="CDD" id="cd02979">
    <property type="entry name" value="PHOX_C"/>
    <property type="match status" value="1"/>
</dbReference>
<keyword evidence="10" id="KW-1185">Reference proteome</keyword>
<keyword evidence="5" id="KW-0560">Oxidoreductase</keyword>
<keyword evidence="3" id="KW-0285">Flavoprotein</keyword>
<comment type="cofactor">
    <cofactor evidence="1">
        <name>FAD</name>
        <dbReference type="ChEBI" id="CHEBI:57692"/>
    </cofactor>
</comment>
<organism evidence="9 10">
    <name type="scientific">Aquibium pacificus</name>
    <dbReference type="NCBI Taxonomy" id="3153579"/>
    <lineage>
        <taxon>Bacteria</taxon>
        <taxon>Pseudomonadati</taxon>
        <taxon>Pseudomonadota</taxon>
        <taxon>Alphaproteobacteria</taxon>
        <taxon>Hyphomicrobiales</taxon>
        <taxon>Phyllobacteriaceae</taxon>
        <taxon>Aquibium</taxon>
    </lineage>
</organism>
<dbReference type="SUPFAM" id="SSF51905">
    <property type="entry name" value="FAD/NAD(P)-binding domain"/>
    <property type="match status" value="1"/>
</dbReference>
<gene>
    <name evidence="9" type="ORF">ABGN05_09140</name>
</gene>
<dbReference type="InterPro" id="IPR036249">
    <property type="entry name" value="Thioredoxin-like_sf"/>
</dbReference>
<dbReference type="InterPro" id="IPR038220">
    <property type="entry name" value="PHOX_C_sf"/>
</dbReference>
<comment type="similarity">
    <text evidence="2">Belongs to the PheA/TfdB FAD monooxygenase family.</text>
</comment>
<protein>
    <submittedName>
        <fullName evidence="9">FAD-binding monooxygenase</fullName>
    </submittedName>
</protein>